<dbReference type="HOGENOM" id="CLU_802143_0_0_1"/>
<evidence type="ECO:0000259" key="6">
    <source>
        <dbReference type="Pfam" id="PF09468"/>
    </source>
</evidence>
<evidence type="ECO:0000256" key="4">
    <source>
        <dbReference type="ARBA" id="ARBA00024778"/>
    </source>
</evidence>
<proteinExistence type="predicted"/>
<sequence>MPPILKGDVPETYVVILPKCVENSTLTVFQLPHPSNNRSKSPVRLFIHDGLVYQLQTQKFSRGCPYNRADDEVNERYHYTADGQAYKSAIYLNEEDPSQSLVLESGEFDYHTKYDLAFSLCRYYYRNNVVNTEAECLEPSRQAVRPSSNFLAVRDFHDELVSVDNPNWSHVPLDVLEAALLRVSDVVEEAGDRYFRISPQRITQWLSTKVERMLPVFPSSLPLPSGIPDEYLRDVKTAWSTNLLLSLIPQLAYWELRNYEGENLNIKQAFARQDKYKTDVLEKQKENDILIKGAMSVGLQQDVKREGPPRQTTNLKSTVKKKVATGKGAIDSFFKKR</sequence>
<comment type="subcellular location">
    <subcellularLocation>
        <location evidence="1">Nucleus</location>
    </subcellularLocation>
</comment>
<dbReference type="CDD" id="cd09270">
    <property type="entry name" value="RNase_H2-B"/>
    <property type="match status" value="1"/>
</dbReference>
<evidence type="ECO:0000313" key="8">
    <source>
        <dbReference type="EMBL" id="AAS50241.2"/>
    </source>
</evidence>
<dbReference type="OrthoDB" id="29098at2759"/>
<evidence type="ECO:0000256" key="1">
    <source>
        <dbReference type="ARBA" id="ARBA00004123"/>
    </source>
</evidence>
<dbReference type="FunCoup" id="Q75F53">
    <property type="interactions" value="92"/>
</dbReference>
<dbReference type="RefSeq" id="NP_982417.2">
    <property type="nucleotide sequence ID" value="NM_207770.2"/>
</dbReference>
<dbReference type="PANTHER" id="PTHR13383">
    <property type="entry name" value="RIBONUCLEASE H2 SUBUNIT B"/>
    <property type="match status" value="1"/>
</dbReference>
<evidence type="ECO:0000256" key="3">
    <source>
        <dbReference type="ARBA" id="ARBA00023242"/>
    </source>
</evidence>
<accession>Q75F53</accession>
<comment type="function">
    <text evidence="4">Non catalytic subunit of RNase H2, an endonuclease that specifically degrades the RNA of RNA:DNA hybrids. Participates in DNA replication, possibly by mediating the removal of lagging-strand Okazaki fragment RNA primers during DNA replication. Mediates the excision of single ribonucleotides from DNA:RNA duplexes.</text>
</comment>
<dbReference type="PANTHER" id="PTHR13383:SF11">
    <property type="entry name" value="RIBONUCLEASE H2 SUBUNIT B"/>
    <property type="match status" value="1"/>
</dbReference>
<dbReference type="EMBL" id="AE016814">
    <property type="protein sequence ID" value="AAS50241.2"/>
    <property type="molecule type" value="Genomic_DNA"/>
</dbReference>
<evidence type="ECO:0000256" key="5">
    <source>
        <dbReference type="ARBA" id="ARBA00033464"/>
    </source>
</evidence>
<dbReference type="GO" id="GO:0006401">
    <property type="term" value="P:RNA catabolic process"/>
    <property type="evidence" value="ECO:0000318"/>
    <property type="project" value="GO_Central"/>
</dbReference>
<dbReference type="Proteomes" id="UP000000591">
    <property type="component" value="Chromosome I"/>
</dbReference>
<organism evidence="8 9">
    <name type="scientific">Eremothecium gossypii (strain ATCC 10895 / CBS 109.51 / FGSC 9923 / NRRL Y-1056)</name>
    <name type="common">Yeast</name>
    <name type="synonym">Ashbya gossypii</name>
    <dbReference type="NCBI Taxonomy" id="284811"/>
    <lineage>
        <taxon>Eukaryota</taxon>
        <taxon>Fungi</taxon>
        <taxon>Dikarya</taxon>
        <taxon>Ascomycota</taxon>
        <taxon>Saccharomycotina</taxon>
        <taxon>Saccharomycetes</taxon>
        <taxon>Saccharomycetales</taxon>
        <taxon>Saccharomycetaceae</taxon>
        <taxon>Eremothecium</taxon>
    </lineage>
</organism>
<dbReference type="Gene3D" id="1.10.20.120">
    <property type="match status" value="1"/>
</dbReference>
<dbReference type="InParanoid" id="Q75F53"/>
<evidence type="ECO:0000256" key="2">
    <source>
        <dbReference type="ARBA" id="ARBA00019062"/>
    </source>
</evidence>
<name>Q75F53_EREGS</name>
<dbReference type="GeneID" id="4618575"/>
<protein>
    <recommendedName>
        <fullName evidence="2">Ribonuclease H2 subunit B</fullName>
    </recommendedName>
    <alternativeName>
        <fullName evidence="5">Ribonuclease HI subunit B</fullName>
    </alternativeName>
</protein>
<gene>
    <name evidence="8" type="ORF">AGOS_AAL125W</name>
</gene>
<dbReference type="GO" id="GO:0032299">
    <property type="term" value="C:ribonuclease H2 complex"/>
    <property type="evidence" value="ECO:0000318"/>
    <property type="project" value="GO_Central"/>
</dbReference>
<dbReference type="OMA" id="DNHDKNW"/>
<dbReference type="InterPro" id="IPR040456">
    <property type="entry name" value="RNase_H2_suB"/>
</dbReference>
<dbReference type="InterPro" id="IPR041195">
    <property type="entry name" value="Rnh202_N"/>
</dbReference>
<reference evidence="9" key="2">
    <citation type="journal article" date="2013" name="G3 (Bethesda)">
        <title>Genomes of Ashbya fungi isolated from insects reveal four mating-type loci, numerous translocations, lack of transposons, and distinct gene duplications.</title>
        <authorList>
            <person name="Dietrich F.S."/>
            <person name="Voegeli S."/>
            <person name="Kuo S."/>
            <person name="Philippsen P."/>
        </authorList>
    </citation>
    <scope>GENOME REANNOTATION</scope>
    <source>
        <strain evidence="9">ATCC 10895 / CBS 109.51 / FGSC 9923 / NRRL Y-1056</strain>
    </source>
</reference>
<dbReference type="STRING" id="284811.Q75F53"/>
<dbReference type="Pfam" id="PF09468">
    <property type="entry name" value="RNase_H2-Ydr279"/>
    <property type="match status" value="1"/>
</dbReference>
<evidence type="ECO:0000259" key="7">
    <source>
        <dbReference type="Pfam" id="PF17745"/>
    </source>
</evidence>
<keyword evidence="3" id="KW-0539">Nucleus</keyword>
<evidence type="ECO:0000313" key="9">
    <source>
        <dbReference type="Proteomes" id="UP000000591"/>
    </source>
</evidence>
<dbReference type="AlphaFoldDB" id="Q75F53"/>
<feature type="domain" description="Rnh202 triple barrel" evidence="7">
    <location>
        <begin position="16"/>
        <end position="115"/>
    </location>
</feature>
<dbReference type="InterPro" id="IPR019024">
    <property type="entry name" value="RNase_H2_suB_wHTH"/>
</dbReference>
<feature type="domain" description="Ribonuclease H2 subunit B wHTH" evidence="6">
    <location>
        <begin position="118"/>
        <end position="256"/>
    </location>
</feature>
<dbReference type="Pfam" id="PF17745">
    <property type="entry name" value="Ydr279_N"/>
    <property type="match status" value="1"/>
</dbReference>
<keyword evidence="9" id="KW-1185">Reference proteome</keyword>
<reference evidence="8 9" key="1">
    <citation type="journal article" date="2004" name="Science">
        <title>The Ashbya gossypii genome as a tool for mapping the ancient Saccharomyces cerevisiae genome.</title>
        <authorList>
            <person name="Dietrich F.S."/>
            <person name="Voegeli S."/>
            <person name="Brachat S."/>
            <person name="Lerch A."/>
            <person name="Gates K."/>
            <person name="Steiner S."/>
            <person name="Mohr C."/>
            <person name="Pohlmann R."/>
            <person name="Luedi P."/>
            <person name="Choi S."/>
            <person name="Wing R.A."/>
            <person name="Flavier A."/>
            <person name="Gaffney T.D."/>
            <person name="Philippsen P."/>
        </authorList>
    </citation>
    <scope>NUCLEOTIDE SEQUENCE [LARGE SCALE GENOMIC DNA]</scope>
    <source>
        <strain evidence="9">ATCC 10895 / CBS 109.51 / FGSC 9923 / NRRL Y-1056</strain>
    </source>
</reference>
<dbReference type="KEGG" id="ago:AGOS_AAL125W"/>
<dbReference type="eggNOG" id="ENOG502RB2X">
    <property type="taxonomic scope" value="Eukaryota"/>
</dbReference>
<dbReference type="GO" id="GO:0005654">
    <property type="term" value="C:nucleoplasm"/>
    <property type="evidence" value="ECO:0000318"/>
    <property type="project" value="GO_Central"/>
</dbReference>